<feature type="region of interest" description="Disordered" evidence="2">
    <location>
        <begin position="217"/>
        <end position="240"/>
    </location>
</feature>
<feature type="compositionally biased region" description="Basic and acidic residues" evidence="2">
    <location>
        <begin position="317"/>
        <end position="343"/>
    </location>
</feature>
<protein>
    <recommendedName>
        <fullName evidence="1">ATP-dependent DNA helicase</fullName>
        <ecNumber evidence="1">5.6.2.3</ecNumber>
    </recommendedName>
</protein>
<dbReference type="EC" id="5.6.2.3" evidence="1"/>
<gene>
    <name evidence="4" type="ORF">MAN_10071</name>
</gene>
<dbReference type="GO" id="GO:0006310">
    <property type="term" value="P:DNA recombination"/>
    <property type="evidence" value="ECO:0007669"/>
    <property type="project" value="UniProtKB-KW"/>
</dbReference>
<comment type="cofactor">
    <cofactor evidence="1">
        <name>Mg(2+)</name>
        <dbReference type="ChEBI" id="CHEBI:18420"/>
    </cofactor>
</comment>
<dbReference type="InterPro" id="IPR010285">
    <property type="entry name" value="DNA_helicase_pif1-like_DEAD"/>
</dbReference>
<dbReference type="AlphaFoldDB" id="A0A0B4FVI6"/>
<accession>A0A0B4FVI6</accession>
<dbReference type="InterPro" id="IPR027417">
    <property type="entry name" value="P-loop_NTPase"/>
</dbReference>
<evidence type="ECO:0000313" key="5">
    <source>
        <dbReference type="Proteomes" id="UP000031186"/>
    </source>
</evidence>
<dbReference type="GO" id="GO:0043139">
    <property type="term" value="F:5'-3' DNA helicase activity"/>
    <property type="evidence" value="ECO:0007669"/>
    <property type="project" value="UniProtKB-EC"/>
</dbReference>
<dbReference type="VEuPathDB" id="FungiDB:MAN_10071"/>
<dbReference type="Pfam" id="PF05970">
    <property type="entry name" value="PIF1"/>
    <property type="match status" value="1"/>
</dbReference>
<dbReference type="Gene3D" id="3.40.50.300">
    <property type="entry name" value="P-loop containing nucleotide triphosphate hydrolases"/>
    <property type="match status" value="1"/>
</dbReference>
<dbReference type="GO" id="GO:0005524">
    <property type="term" value="F:ATP binding"/>
    <property type="evidence" value="ECO:0007669"/>
    <property type="project" value="UniProtKB-KW"/>
</dbReference>
<evidence type="ECO:0000313" key="4">
    <source>
        <dbReference type="EMBL" id="KID60254.1"/>
    </source>
</evidence>
<dbReference type="Proteomes" id="UP000031186">
    <property type="component" value="Unassembled WGS sequence"/>
</dbReference>
<name>A0A0B4FVI6_METAF</name>
<keyword evidence="1" id="KW-0378">Hydrolase</keyword>
<dbReference type="GO" id="GO:0016787">
    <property type="term" value="F:hydrolase activity"/>
    <property type="evidence" value="ECO:0007669"/>
    <property type="project" value="UniProtKB-KW"/>
</dbReference>
<keyword evidence="1" id="KW-0234">DNA repair</keyword>
<keyword evidence="1" id="KW-0067">ATP-binding</keyword>
<feature type="domain" description="DNA helicase Pif1-like DEAD-box helicase" evidence="3">
    <location>
        <begin position="79"/>
        <end position="138"/>
    </location>
</feature>
<evidence type="ECO:0000259" key="3">
    <source>
        <dbReference type="Pfam" id="PF05970"/>
    </source>
</evidence>
<dbReference type="GO" id="GO:0000723">
    <property type="term" value="P:telomere maintenance"/>
    <property type="evidence" value="ECO:0007669"/>
    <property type="project" value="InterPro"/>
</dbReference>
<proteinExistence type="inferred from homology"/>
<comment type="similarity">
    <text evidence="1">Belongs to the helicase family.</text>
</comment>
<feature type="non-terminal residue" evidence="4">
    <location>
        <position position="1"/>
    </location>
</feature>
<keyword evidence="1" id="KW-0233">DNA recombination</keyword>
<comment type="catalytic activity">
    <reaction evidence="1">
        <text>ATP + H2O = ADP + phosphate + H(+)</text>
        <dbReference type="Rhea" id="RHEA:13065"/>
        <dbReference type="ChEBI" id="CHEBI:15377"/>
        <dbReference type="ChEBI" id="CHEBI:15378"/>
        <dbReference type="ChEBI" id="CHEBI:30616"/>
        <dbReference type="ChEBI" id="CHEBI:43474"/>
        <dbReference type="ChEBI" id="CHEBI:456216"/>
        <dbReference type="EC" id="5.6.2.3"/>
    </reaction>
</comment>
<dbReference type="HOGENOM" id="CLU_783214_0_0_1"/>
<comment type="caution">
    <text evidence="4">The sequence shown here is derived from an EMBL/GenBank/DDBJ whole genome shotgun (WGS) entry which is preliminary data.</text>
</comment>
<evidence type="ECO:0000256" key="1">
    <source>
        <dbReference type="RuleBase" id="RU363044"/>
    </source>
</evidence>
<organism evidence="4 5">
    <name type="scientific">Metarhizium anisopliae (strain ARSEF 549)</name>
    <dbReference type="NCBI Taxonomy" id="3151832"/>
    <lineage>
        <taxon>Eukaryota</taxon>
        <taxon>Fungi</taxon>
        <taxon>Dikarya</taxon>
        <taxon>Ascomycota</taxon>
        <taxon>Pezizomycotina</taxon>
        <taxon>Sordariomycetes</taxon>
        <taxon>Hypocreomycetidae</taxon>
        <taxon>Hypocreales</taxon>
        <taxon>Clavicipitaceae</taxon>
        <taxon>Metarhizium</taxon>
    </lineage>
</organism>
<dbReference type="GO" id="GO:0006281">
    <property type="term" value="P:DNA repair"/>
    <property type="evidence" value="ECO:0007669"/>
    <property type="project" value="UniProtKB-KW"/>
</dbReference>
<feature type="region of interest" description="Disordered" evidence="2">
    <location>
        <begin position="312"/>
        <end position="354"/>
    </location>
</feature>
<keyword evidence="1" id="KW-0227">DNA damage</keyword>
<evidence type="ECO:0000256" key="2">
    <source>
        <dbReference type="SAM" id="MobiDB-lite"/>
    </source>
</evidence>
<keyword evidence="1" id="KW-0347">Helicase</keyword>
<reference evidence="4 5" key="1">
    <citation type="journal article" date="2014" name="Proc. Natl. Acad. Sci. U.S.A.">
        <title>Trajectory and genomic determinants of fungal-pathogen speciation and host adaptation.</title>
        <authorList>
            <person name="Hu X."/>
            <person name="Xiao G."/>
            <person name="Zheng P."/>
            <person name="Shang Y."/>
            <person name="Su Y."/>
            <person name="Zhang X."/>
            <person name="Liu X."/>
            <person name="Zhan S."/>
            <person name="St Leger R.J."/>
            <person name="Wang C."/>
        </authorList>
    </citation>
    <scope>NUCLEOTIDE SEQUENCE [LARGE SCALE GENOMIC DNA]</scope>
    <source>
        <strain evidence="4 5">ARSEF 549</strain>
    </source>
</reference>
<keyword evidence="1" id="KW-0547">Nucleotide-binding</keyword>
<dbReference type="EMBL" id="AZNF01000020">
    <property type="protein sequence ID" value="KID60254.1"/>
    <property type="molecule type" value="Genomic_DNA"/>
</dbReference>
<sequence>MGLGEEDIRMTGTDFERTVAEASTGMQIRFGASTFVEVGKTLVVRLTLNKRQAVAFLIICLQLDLMRCSEEDKIGQLCQFIGGEGGTGKSRVIEALVELFKSKEQPIRLLITATSGTAAARINGITIHFACGFSKDVAAAAHVARNVDGVRWPKAERFVDGQSRVQAARVASGFRRDPHRALLRRLSLIPAGPGAVHPPPKHGRLADPVGDGHYRGNAAQQKPLEPQHGGEFGVPDPAAVDDAHLHKSGLPTEEEAIMMLNQGDDSAIPVPAVFMFVPEMPVVLHGGGGDTGQVVSRAPDLVQLDDPLRAASGDLAGVRDDERFPLRRDAARHDPLDADERQDTMSAEAAVAAE</sequence>
<keyword evidence="5" id="KW-1185">Reference proteome</keyword>